<accession>A0A4P6F3E0</accession>
<name>A0A4P6F3E0_9MICO</name>
<dbReference type="RefSeq" id="WP_129188110.1">
    <property type="nucleotide sequence ID" value="NZ_CP035493.1"/>
</dbReference>
<organism evidence="1 2">
    <name type="scientific">Xylanimonas protaetiae</name>
    <dbReference type="NCBI Taxonomy" id="2509457"/>
    <lineage>
        <taxon>Bacteria</taxon>
        <taxon>Bacillati</taxon>
        <taxon>Actinomycetota</taxon>
        <taxon>Actinomycetes</taxon>
        <taxon>Micrococcales</taxon>
        <taxon>Promicromonosporaceae</taxon>
        <taxon>Xylanimonas</taxon>
    </lineage>
</organism>
<dbReference type="EMBL" id="CP035493">
    <property type="protein sequence ID" value="QAY70390.1"/>
    <property type="molecule type" value="Genomic_DNA"/>
</dbReference>
<proteinExistence type="predicted"/>
<dbReference type="KEGG" id="xya:ET471_10395"/>
<evidence type="ECO:0000313" key="1">
    <source>
        <dbReference type="EMBL" id="QAY70390.1"/>
    </source>
</evidence>
<protein>
    <recommendedName>
        <fullName evidence="3">Ribbon-helix-helix protein, CopG family</fullName>
    </recommendedName>
</protein>
<dbReference type="Proteomes" id="UP000292118">
    <property type="component" value="Chromosome"/>
</dbReference>
<evidence type="ECO:0008006" key="3">
    <source>
        <dbReference type="Google" id="ProtNLM"/>
    </source>
</evidence>
<sequence>MRSEVPIHANFDLPEGLFARLRAVAEREGTTTSQVLRDEVTRAALWRDPAVEHAVLDLRGERPRGARVRTAARVPQAMADWITTLADHHRVPHVTVWTAVATVIVARNTDQPTAVTPGKPCGC</sequence>
<keyword evidence="2" id="KW-1185">Reference proteome</keyword>
<dbReference type="AlphaFoldDB" id="A0A4P6F3E0"/>
<reference evidence="1 2" key="1">
    <citation type="submission" date="2019-01" db="EMBL/GenBank/DDBJ databases">
        <title>Genome sequencing of strain FW10M-9.</title>
        <authorList>
            <person name="Heo J."/>
            <person name="Kim S.-J."/>
            <person name="Kim J.-S."/>
            <person name="Hong S.-B."/>
            <person name="Kwon S.-W."/>
        </authorList>
    </citation>
    <scope>NUCLEOTIDE SEQUENCE [LARGE SCALE GENOMIC DNA]</scope>
    <source>
        <strain evidence="1 2">FW10M-9</strain>
    </source>
</reference>
<evidence type="ECO:0000313" key="2">
    <source>
        <dbReference type="Proteomes" id="UP000292118"/>
    </source>
</evidence>
<gene>
    <name evidence="1" type="ORF">ET471_10395</name>
</gene>